<organism evidence="1 2">
    <name type="scientific">Leuconostoc falkenbergense</name>
    <dbReference type="NCBI Taxonomy" id="2766470"/>
    <lineage>
        <taxon>Bacteria</taxon>
        <taxon>Bacillati</taxon>
        <taxon>Bacillota</taxon>
        <taxon>Bacilli</taxon>
        <taxon>Lactobacillales</taxon>
        <taxon>Lactobacillaceae</taxon>
        <taxon>Leuconostoc</taxon>
    </lineage>
</organism>
<gene>
    <name evidence="1" type="ORF">D0502_07845</name>
</gene>
<sequence>MKFTEEHFNKLVMLQEKEYPNNVYSSSKSGYNNIDEALKKYDLELYRFVEDNDLENQVVALMNLETREWAYDKFVEKEKRYIWKLNGLYLVKSTGDGSIFFGSHDASMALSTSQVMEWGYNPKMFDREEMQ</sequence>
<name>A0A9X3EEE8_9LACO</name>
<dbReference type="EMBL" id="QVOQ01000017">
    <property type="protein sequence ID" value="MCX7579288.1"/>
    <property type="molecule type" value="Genomic_DNA"/>
</dbReference>
<dbReference type="AlphaFoldDB" id="A0A9X3EEE8"/>
<comment type="caution">
    <text evidence="1">The sequence shown here is derived from an EMBL/GenBank/DDBJ whole genome shotgun (WGS) entry which is preliminary data.</text>
</comment>
<reference evidence="1" key="1">
    <citation type="submission" date="2018-08" db="EMBL/GenBank/DDBJ databases">
        <title>Draft genome sequences of Leuconostoc spp. and Weissella spp. with biocontrol potential.</title>
        <authorList>
            <person name="Lo R."/>
            <person name="Ho V.T.T."/>
            <person name="Turner M.S."/>
        </authorList>
    </citation>
    <scope>NUCLEOTIDE SEQUENCE</scope>
    <source>
        <strain evidence="1">156</strain>
    </source>
</reference>
<protein>
    <submittedName>
        <fullName evidence="1">Uncharacterized protein</fullName>
    </submittedName>
</protein>
<dbReference type="Proteomes" id="UP001080333">
    <property type="component" value="Unassembled WGS sequence"/>
</dbReference>
<evidence type="ECO:0000313" key="1">
    <source>
        <dbReference type="EMBL" id="MCX7579288.1"/>
    </source>
</evidence>
<evidence type="ECO:0000313" key="2">
    <source>
        <dbReference type="Proteomes" id="UP001080333"/>
    </source>
</evidence>
<dbReference type="RefSeq" id="WP_267287217.1">
    <property type="nucleotide sequence ID" value="NZ_QVOQ01000017.1"/>
</dbReference>
<accession>A0A9X3EEE8</accession>
<proteinExistence type="predicted"/>